<dbReference type="Proteomes" id="UP000282076">
    <property type="component" value="Unassembled WGS sequence"/>
</dbReference>
<name>A0A494Y7N6_9BACL</name>
<keyword evidence="8 9" id="KW-0012">Acyltransferase</keyword>
<evidence type="ECO:0000256" key="6">
    <source>
        <dbReference type="ARBA" id="ARBA00022989"/>
    </source>
</evidence>
<evidence type="ECO:0000256" key="8">
    <source>
        <dbReference type="ARBA" id="ARBA00023315"/>
    </source>
</evidence>
<keyword evidence="12" id="KW-1185">Reference proteome</keyword>
<dbReference type="AlphaFoldDB" id="A0A494Y7N6"/>
<dbReference type="InterPro" id="IPR028362">
    <property type="entry name" value="AlgI"/>
</dbReference>
<evidence type="ECO:0000256" key="4">
    <source>
        <dbReference type="ARBA" id="ARBA00022679"/>
    </source>
</evidence>
<keyword evidence="7 9" id="KW-0472">Membrane</keyword>
<dbReference type="InterPro" id="IPR004299">
    <property type="entry name" value="MBOAT_fam"/>
</dbReference>
<dbReference type="PIRSF" id="PIRSF016636">
    <property type="entry name" value="AlgI_DltB"/>
    <property type="match status" value="1"/>
</dbReference>
<proteinExistence type="inferred from homology"/>
<dbReference type="PANTHER" id="PTHR13285">
    <property type="entry name" value="ACYLTRANSFERASE"/>
    <property type="match status" value="1"/>
</dbReference>
<keyword evidence="5 10" id="KW-0812">Transmembrane</keyword>
<dbReference type="GO" id="GO:0005886">
    <property type="term" value="C:plasma membrane"/>
    <property type="evidence" value="ECO:0007669"/>
    <property type="project" value="UniProtKB-SubCell"/>
</dbReference>
<dbReference type="Pfam" id="PF03062">
    <property type="entry name" value="MBOAT"/>
    <property type="match status" value="1"/>
</dbReference>
<keyword evidence="6 10" id="KW-1133">Transmembrane helix</keyword>
<feature type="transmembrane region" description="Helical" evidence="10">
    <location>
        <begin position="318"/>
        <end position="339"/>
    </location>
</feature>
<comment type="subcellular location">
    <subcellularLocation>
        <location evidence="1">Cell membrane</location>
        <topology evidence="1">Multi-pass membrane protein</topology>
    </subcellularLocation>
</comment>
<evidence type="ECO:0000256" key="2">
    <source>
        <dbReference type="ARBA" id="ARBA00010323"/>
    </source>
</evidence>
<feature type="transmembrane region" description="Helical" evidence="10">
    <location>
        <begin position="351"/>
        <end position="370"/>
    </location>
</feature>
<accession>A0A494Y7N6</accession>
<evidence type="ECO:0000313" key="11">
    <source>
        <dbReference type="EMBL" id="RKP58093.1"/>
    </source>
</evidence>
<gene>
    <name evidence="11" type="ORF">D7Z26_00895</name>
</gene>
<dbReference type="PIRSF" id="PIRSF500217">
    <property type="entry name" value="AlgI"/>
    <property type="match status" value="1"/>
</dbReference>
<comment type="similarity">
    <text evidence="2 9">Belongs to the membrane-bound acyltransferase family.</text>
</comment>
<evidence type="ECO:0000256" key="10">
    <source>
        <dbReference type="SAM" id="Phobius"/>
    </source>
</evidence>
<dbReference type="RefSeq" id="WP_120973869.1">
    <property type="nucleotide sequence ID" value="NZ_RBZM01000001.1"/>
</dbReference>
<feature type="transmembrane region" description="Helical" evidence="10">
    <location>
        <begin position="76"/>
        <end position="96"/>
    </location>
</feature>
<dbReference type="InterPro" id="IPR024194">
    <property type="entry name" value="Ac/AlaTfrase_AlgI/DltB"/>
</dbReference>
<dbReference type="EMBL" id="RBZM01000001">
    <property type="protein sequence ID" value="RKP58093.1"/>
    <property type="molecule type" value="Genomic_DNA"/>
</dbReference>
<feature type="transmembrane region" description="Helical" evidence="10">
    <location>
        <begin position="398"/>
        <end position="417"/>
    </location>
</feature>
<evidence type="ECO:0000256" key="5">
    <source>
        <dbReference type="ARBA" id="ARBA00022692"/>
    </source>
</evidence>
<protein>
    <submittedName>
        <fullName evidence="11">MBOAT family protein</fullName>
    </submittedName>
</protein>
<evidence type="ECO:0000256" key="9">
    <source>
        <dbReference type="PIRNR" id="PIRNR016636"/>
    </source>
</evidence>
<organism evidence="11 12">
    <name type="scientific">Cohnella endophytica</name>
    <dbReference type="NCBI Taxonomy" id="2419778"/>
    <lineage>
        <taxon>Bacteria</taxon>
        <taxon>Bacillati</taxon>
        <taxon>Bacillota</taxon>
        <taxon>Bacilli</taxon>
        <taxon>Bacillales</taxon>
        <taxon>Paenibacillaceae</taxon>
        <taxon>Cohnella</taxon>
    </lineage>
</organism>
<dbReference type="GO" id="GO:0016746">
    <property type="term" value="F:acyltransferase activity"/>
    <property type="evidence" value="ECO:0007669"/>
    <property type="project" value="UniProtKB-KW"/>
</dbReference>
<feature type="transmembrane region" description="Helical" evidence="10">
    <location>
        <begin position="438"/>
        <end position="456"/>
    </location>
</feature>
<feature type="transmembrane region" description="Helical" evidence="10">
    <location>
        <begin position="146"/>
        <end position="166"/>
    </location>
</feature>
<evidence type="ECO:0000256" key="1">
    <source>
        <dbReference type="ARBA" id="ARBA00004651"/>
    </source>
</evidence>
<dbReference type="InterPro" id="IPR051085">
    <property type="entry name" value="MB_O-acyltransferase"/>
</dbReference>
<keyword evidence="4 9" id="KW-0808">Transferase</keyword>
<dbReference type="PANTHER" id="PTHR13285:SF23">
    <property type="entry name" value="TEICHOIC ACID D-ALANYLTRANSFERASE"/>
    <property type="match status" value="1"/>
</dbReference>
<evidence type="ECO:0000313" key="12">
    <source>
        <dbReference type="Proteomes" id="UP000282076"/>
    </source>
</evidence>
<sequence>MVFSSVQFLFFFLPLVLALYYLVPFKLKNTILLLFSLLFYAWGEPRYVVLMIVSILMNYGYGIWIDRTDKREKKRVAILTTAIVMNIGLLGFYKYANFLVEVVNSALHMNIHMKPVPLPIGISFYTFHALSYLIDVYRRKERAQRNLFRLSLYITFFPQLVAGPIIRYNAVAEQLGQRVFSSVQFAEGIQRFIFGLSKKILLANPLGSVADTVFATSTTDLSSGSAWLGLIAYTLQIYFDFSGYSDMAIGLAKMFGFEFSENFNYPYIAKSISEFWRRWHISLGSWFRDYVYIPLGGSRVARWKIYRNLFIVWSLTGFWHGASWTFVAWGTFYGILIALEKAGLEKMLTKIYPFNHVVVLLLVMVGWVFFRADDFGYATDFIFSLFSTRGNEIFDSQALALLSLNWLVFAIAILVAMPLYTKLRTLRFGESITRVQTVLALGFNFFLFAEVILYLINSTYNPFLYFRF</sequence>
<feature type="transmembrane region" description="Helical" evidence="10">
    <location>
        <begin position="47"/>
        <end position="64"/>
    </location>
</feature>
<reference evidence="11 12" key="1">
    <citation type="submission" date="2018-10" db="EMBL/GenBank/DDBJ databases">
        <title>Cohnella sp. M2MS4P-1, whole genome shotgun sequence.</title>
        <authorList>
            <person name="Tuo L."/>
        </authorList>
    </citation>
    <scope>NUCLEOTIDE SEQUENCE [LARGE SCALE GENOMIC DNA]</scope>
    <source>
        <strain evidence="11 12">M2MS4P-1</strain>
    </source>
</reference>
<evidence type="ECO:0000256" key="7">
    <source>
        <dbReference type="ARBA" id="ARBA00023136"/>
    </source>
</evidence>
<dbReference type="GO" id="GO:0042121">
    <property type="term" value="P:alginic acid biosynthetic process"/>
    <property type="evidence" value="ECO:0007669"/>
    <property type="project" value="InterPro"/>
</dbReference>
<keyword evidence="3 9" id="KW-1003">Cell membrane</keyword>
<evidence type="ECO:0000256" key="3">
    <source>
        <dbReference type="ARBA" id="ARBA00022475"/>
    </source>
</evidence>
<feature type="transmembrane region" description="Helical" evidence="10">
    <location>
        <begin position="116"/>
        <end position="134"/>
    </location>
</feature>
<dbReference type="OrthoDB" id="9805788at2"/>
<comment type="caution">
    <text evidence="11">The sequence shown here is derived from an EMBL/GenBank/DDBJ whole genome shotgun (WGS) entry which is preliminary data.</text>
</comment>